<gene>
    <name evidence="3" type="ORF">AVEN_159541_1</name>
</gene>
<name>A0A4Y2GKP9_ARAVE</name>
<dbReference type="InterPro" id="IPR006579">
    <property type="entry name" value="Pre_C2HC_dom"/>
</dbReference>
<organism evidence="3 4">
    <name type="scientific">Araneus ventricosus</name>
    <name type="common">Orbweaver spider</name>
    <name type="synonym">Epeira ventricosa</name>
    <dbReference type="NCBI Taxonomy" id="182803"/>
    <lineage>
        <taxon>Eukaryota</taxon>
        <taxon>Metazoa</taxon>
        <taxon>Ecdysozoa</taxon>
        <taxon>Arthropoda</taxon>
        <taxon>Chelicerata</taxon>
        <taxon>Arachnida</taxon>
        <taxon>Araneae</taxon>
        <taxon>Araneomorphae</taxon>
        <taxon>Entelegynae</taxon>
        <taxon>Araneoidea</taxon>
        <taxon>Araneidae</taxon>
        <taxon>Araneus</taxon>
    </lineage>
</organism>
<sequence length="536" mass="61494">MAERGRSRSSLSSLASSQRTLSAESGSSRRKPGEAMEESFSDYTTAWVQDNPPTNHPKPSTCEHISFIEERIDRAQQAAETHRQIYAKRHPGRVPEASKDEYYRAYLADIVEAENELMKLGPCPNLSCTRHHETIKVSELTEAGQYPFPKSLTSSPINLTPPSDYKQVPHKKAARLLSEKSISPIITTNRFESLMDTSDNVNTNDTQIKISIPDINLKLTTDYNLTIQEIAKIFPETIYKYYRGYIRISPHSLEDRDKIIETLDKSEKEYVLSEPPESRPIKIVIKNLPPDHSKDRIVSDLEENKYKVIRINQPRNYRLKTFLPIFLVELAKTPNANNIFQVEKINNFNVKIEHYRKKQRATMCYKCSDFFHSARNCKCKPRCIKCNGTHETRMCTIKTKIENPVCINCKENGHLASWKGCPKYPVIKNNTPTTYAQKLKSNLPKPNNAPTSNINKPSPQNETKTFDEFERNMNALKVINEAFNKFPNLIEISEKIKLAKTDMEIVSLLLKIFKLRPLQYTTSPSTSLLFSDWITG</sequence>
<evidence type="ECO:0000313" key="4">
    <source>
        <dbReference type="Proteomes" id="UP000499080"/>
    </source>
</evidence>
<evidence type="ECO:0000259" key="2">
    <source>
        <dbReference type="Pfam" id="PF07530"/>
    </source>
</evidence>
<keyword evidence="4" id="KW-1185">Reference proteome</keyword>
<comment type="caution">
    <text evidence="3">The sequence shown here is derived from an EMBL/GenBank/DDBJ whole genome shotgun (WGS) entry which is preliminary data.</text>
</comment>
<proteinExistence type="predicted"/>
<dbReference type="Proteomes" id="UP000499080">
    <property type="component" value="Unassembled WGS sequence"/>
</dbReference>
<reference evidence="3 4" key="1">
    <citation type="journal article" date="2019" name="Sci. Rep.">
        <title>Orb-weaving spider Araneus ventricosus genome elucidates the spidroin gene catalogue.</title>
        <authorList>
            <person name="Kono N."/>
            <person name="Nakamura H."/>
            <person name="Ohtoshi R."/>
            <person name="Moran D.A.P."/>
            <person name="Shinohara A."/>
            <person name="Yoshida Y."/>
            <person name="Fujiwara M."/>
            <person name="Mori M."/>
            <person name="Tomita M."/>
            <person name="Arakawa K."/>
        </authorList>
    </citation>
    <scope>NUCLEOTIDE SEQUENCE [LARGE SCALE GENOMIC DNA]</scope>
</reference>
<evidence type="ECO:0000256" key="1">
    <source>
        <dbReference type="SAM" id="MobiDB-lite"/>
    </source>
</evidence>
<accession>A0A4Y2GKP9</accession>
<protein>
    <recommendedName>
        <fullName evidence="2">Pre-C2HC domain-containing protein</fullName>
    </recommendedName>
</protein>
<feature type="compositionally biased region" description="Polar residues" evidence="1">
    <location>
        <begin position="41"/>
        <end position="53"/>
    </location>
</feature>
<dbReference type="AlphaFoldDB" id="A0A4Y2GKP9"/>
<evidence type="ECO:0000313" key="3">
    <source>
        <dbReference type="EMBL" id="GBM53737.1"/>
    </source>
</evidence>
<dbReference type="OrthoDB" id="6379801at2759"/>
<feature type="region of interest" description="Disordered" evidence="1">
    <location>
        <begin position="1"/>
        <end position="59"/>
    </location>
</feature>
<dbReference type="Pfam" id="PF07530">
    <property type="entry name" value="PRE_C2HC"/>
    <property type="match status" value="1"/>
</dbReference>
<dbReference type="EMBL" id="BGPR01001431">
    <property type="protein sequence ID" value="GBM53737.1"/>
    <property type="molecule type" value="Genomic_DNA"/>
</dbReference>
<feature type="domain" description="Pre-C2HC" evidence="2">
    <location>
        <begin position="296"/>
        <end position="359"/>
    </location>
</feature>
<feature type="region of interest" description="Disordered" evidence="1">
    <location>
        <begin position="442"/>
        <end position="462"/>
    </location>
</feature>
<feature type="compositionally biased region" description="Low complexity" evidence="1">
    <location>
        <begin position="8"/>
        <end position="22"/>
    </location>
</feature>